<name>A0A1H4L5G4_9HYPH</name>
<dbReference type="SUPFAM" id="SSF56235">
    <property type="entry name" value="N-terminal nucleophile aminohydrolases (Ntn hydrolases)"/>
    <property type="match status" value="1"/>
</dbReference>
<dbReference type="Gene3D" id="3.60.60.10">
    <property type="entry name" value="Penicillin V Acylase, Chain A"/>
    <property type="match status" value="1"/>
</dbReference>
<dbReference type="AlphaFoldDB" id="A0A1H4L5G4"/>
<keyword evidence="2 5" id="KW-0378">Hydrolase</keyword>
<keyword evidence="6" id="KW-1185">Reference proteome</keyword>
<evidence type="ECO:0000256" key="3">
    <source>
        <dbReference type="SAM" id="SignalP"/>
    </source>
</evidence>
<dbReference type="CDD" id="cd01902">
    <property type="entry name" value="Ntn_CGH"/>
    <property type="match status" value="1"/>
</dbReference>
<dbReference type="PROSITE" id="PS51257">
    <property type="entry name" value="PROKAR_LIPOPROTEIN"/>
    <property type="match status" value="1"/>
</dbReference>
<feature type="domain" description="Choloylglycine hydrolase/NAAA C-terminal" evidence="4">
    <location>
        <begin position="29"/>
        <end position="320"/>
    </location>
</feature>
<dbReference type="GO" id="GO:0016787">
    <property type="term" value="F:hydrolase activity"/>
    <property type="evidence" value="ECO:0007669"/>
    <property type="project" value="UniProtKB-KW"/>
</dbReference>
<dbReference type="Pfam" id="PF02275">
    <property type="entry name" value="CBAH"/>
    <property type="match status" value="1"/>
</dbReference>
<evidence type="ECO:0000313" key="5">
    <source>
        <dbReference type="EMBL" id="SEB65668.1"/>
    </source>
</evidence>
<dbReference type="PANTHER" id="PTHR35527:SF2">
    <property type="entry name" value="HYDROLASE"/>
    <property type="match status" value="1"/>
</dbReference>
<evidence type="ECO:0000313" key="6">
    <source>
        <dbReference type="Proteomes" id="UP000199064"/>
    </source>
</evidence>
<keyword evidence="3" id="KW-0732">Signal</keyword>
<dbReference type="PANTHER" id="PTHR35527">
    <property type="entry name" value="CHOLOYLGLYCINE HYDROLASE"/>
    <property type="match status" value="1"/>
</dbReference>
<protein>
    <submittedName>
        <fullName evidence="5">Choloylglycine hydrolase</fullName>
    </submittedName>
</protein>
<evidence type="ECO:0000256" key="2">
    <source>
        <dbReference type="ARBA" id="ARBA00022801"/>
    </source>
</evidence>
<reference evidence="6" key="1">
    <citation type="submission" date="2016-10" db="EMBL/GenBank/DDBJ databases">
        <authorList>
            <person name="Varghese N."/>
            <person name="Submissions S."/>
        </authorList>
    </citation>
    <scope>NUCLEOTIDE SEQUENCE [LARGE SCALE GENOMIC DNA]</scope>
    <source>
        <strain evidence="6">ES.061</strain>
    </source>
</reference>
<dbReference type="InterPro" id="IPR029132">
    <property type="entry name" value="CBAH/NAAA_C"/>
</dbReference>
<accession>A0A1H4L5G4</accession>
<dbReference type="EMBL" id="FNSL01000001">
    <property type="protein sequence ID" value="SEB65668.1"/>
    <property type="molecule type" value="Genomic_DNA"/>
</dbReference>
<dbReference type="InterPro" id="IPR029055">
    <property type="entry name" value="Ntn_hydrolases_N"/>
</dbReference>
<feature type="signal peptide" evidence="3">
    <location>
        <begin position="1"/>
        <end position="28"/>
    </location>
</feature>
<comment type="similarity">
    <text evidence="1">Belongs to the peptidase C59 family.</text>
</comment>
<dbReference type="Proteomes" id="UP000199064">
    <property type="component" value="Unassembled WGS sequence"/>
</dbReference>
<organism evidence="5 6">
    <name type="scientific">Nitratireductor aquibiodomus</name>
    <dbReference type="NCBI Taxonomy" id="204799"/>
    <lineage>
        <taxon>Bacteria</taxon>
        <taxon>Pseudomonadati</taxon>
        <taxon>Pseudomonadota</taxon>
        <taxon>Alphaproteobacteria</taxon>
        <taxon>Hyphomicrobiales</taxon>
        <taxon>Phyllobacteriaceae</taxon>
        <taxon>Nitratireductor</taxon>
    </lineage>
</organism>
<sequence>MKLELRRTVSLLLAATAIASAPLQTAQACSRILSNDNGLGIFVSRTMDWPESTEPVLTVMPRGMERDGGMVGDEHLISDNPARWTSRYGSIVTTVYGVGTVDGFNEKGLAVHLLYLSATELPERDPSKPGLQVALWGQYVLDNAATVSEALTELEKVQLVMAEVNGHKGTLHLVMEDATGDSAVIEYLDGKATVHHGKDYRIVTNDPAYDEQLAMLAEMDFSNPSSDTPLPGNVRAKDRFQRAAYYTSMLPKPENEQQAIAGVLAIARNVSVPFGAPYGGFGIYNTEYRTAINLSEGRYFFELTTSPNVIWTELAKFDLSEGAPVMTLDPDDISLAGDVTGSFKKSDAPF</sequence>
<dbReference type="InterPro" id="IPR052193">
    <property type="entry name" value="Peptidase_C59"/>
</dbReference>
<feature type="chain" id="PRO_5011547468" evidence="3">
    <location>
        <begin position="29"/>
        <end position="350"/>
    </location>
</feature>
<proteinExistence type="inferred from homology"/>
<evidence type="ECO:0000256" key="1">
    <source>
        <dbReference type="ARBA" id="ARBA00006625"/>
    </source>
</evidence>
<gene>
    <name evidence="5" type="ORF">SAMN05216452_2641</name>
</gene>
<evidence type="ECO:0000259" key="4">
    <source>
        <dbReference type="Pfam" id="PF02275"/>
    </source>
</evidence>
<dbReference type="RefSeq" id="WP_090329102.1">
    <property type="nucleotide sequence ID" value="NZ_FNSL01000001.1"/>
</dbReference>